<reference evidence="2" key="1">
    <citation type="submission" date="2021-11" db="EMBL/GenBank/DDBJ databases">
        <title>Vibrio ZSDE26 sp. nov. and Vibrio ZSDZ34 sp. nov., isolated from coastal seawater in Qingdao.</title>
        <authorList>
            <person name="Zhang P."/>
        </authorList>
    </citation>
    <scope>NUCLEOTIDE SEQUENCE</scope>
    <source>
        <strain evidence="2">ZSDZ34</strain>
    </source>
</reference>
<evidence type="ECO:0000313" key="3">
    <source>
        <dbReference type="Proteomes" id="UP001139488"/>
    </source>
</evidence>
<feature type="transmembrane region" description="Helical" evidence="1">
    <location>
        <begin position="103"/>
        <end position="123"/>
    </location>
</feature>
<keyword evidence="3" id="KW-1185">Reference proteome</keyword>
<protein>
    <submittedName>
        <fullName evidence="2">Uncharacterized protein</fullName>
    </submittedName>
</protein>
<keyword evidence="1" id="KW-0812">Transmembrane</keyword>
<accession>A0A9X1WBS0</accession>
<feature type="transmembrane region" description="Helical" evidence="1">
    <location>
        <begin position="71"/>
        <end position="97"/>
    </location>
</feature>
<comment type="caution">
    <text evidence="2">The sequence shown here is derived from an EMBL/GenBank/DDBJ whole genome shotgun (WGS) entry which is preliminary data.</text>
</comment>
<evidence type="ECO:0000256" key="1">
    <source>
        <dbReference type="SAM" id="Phobius"/>
    </source>
</evidence>
<dbReference type="RefSeq" id="WP_244357343.1">
    <property type="nucleotide sequence ID" value="NZ_JAJNNZ010000008.1"/>
</dbReference>
<proteinExistence type="predicted"/>
<keyword evidence="1" id="KW-0472">Membrane</keyword>
<dbReference type="AlphaFoldDB" id="A0A9X1WBS0"/>
<feature type="transmembrane region" description="Helical" evidence="1">
    <location>
        <begin position="6"/>
        <end position="28"/>
    </location>
</feature>
<evidence type="ECO:0000313" key="2">
    <source>
        <dbReference type="EMBL" id="MCJ2377401.1"/>
    </source>
</evidence>
<sequence>MLEQILQWPPIVQSIIGSAIFAAALWILKKVYSFCFSKVSKLNKEFNRSRINAALVHFTAMESDNVSIQSFSLIGLIYVAFIDVLKALICVCLGVILANIMPILKDVSIVFALYFLMNALNVVKRTSKDSELTYKEQIEALEKELAALEGKK</sequence>
<dbReference type="Proteomes" id="UP001139488">
    <property type="component" value="Unassembled WGS sequence"/>
</dbReference>
<name>A0A9X1WBS0_9VIBR</name>
<organism evidence="2 3">
    <name type="scientific">Vibrio gelatinilyticus</name>
    <dbReference type="NCBI Taxonomy" id="2893468"/>
    <lineage>
        <taxon>Bacteria</taxon>
        <taxon>Pseudomonadati</taxon>
        <taxon>Pseudomonadota</taxon>
        <taxon>Gammaproteobacteria</taxon>
        <taxon>Vibrionales</taxon>
        <taxon>Vibrionaceae</taxon>
        <taxon>Vibrio</taxon>
    </lineage>
</organism>
<gene>
    <name evidence="2" type="ORF">LNL84_11225</name>
</gene>
<dbReference type="EMBL" id="JAJNNZ010000008">
    <property type="protein sequence ID" value="MCJ2377401.1"/>
    <property type="molecule type" value="Genomic_DNA"/>
</dbReference>
<keyword evidence="1" id="KW-1133">Transmembrane helix</keyword>